<feature type="transmembrane region" description="Helical" evidence="7">
    <location>
        <begin position="72"/>
        <end position="93"/>
    </location>
</feature>
<evidence type="ECO:0000256" key="4">
    <source>
        <dbReference type="ARBA" id="ARBA00022741"/>
    </source>
</evidence>
<protein>
    <recommendedName>
        <fullName evidence="2">histidine kinase</fullName>
        <ecNumber evidence="2">2.7.13.3</ecNumber>
    </recommendedName>
</protein>
<comment type="catalytic activity">
    <reaction evidence="1">
        <text>ATP + protein L-histidine = ADP + protein N-phospho-L-histidine.</text>
        <dbReference type="EC" id="2.7.13.3"/>
    </reaction>
</comment>
<keyword evidence="6" id="KW-0067">ATP-binding</keyword>
<gene>
    <name evidence="9" type="ORF">EZI54_17335</name>
</gene>
<evidence type="ECO:0000256" key="2">
    <source>
        <dbReference type="ARBA" id="ARBA00012438"/>
    </source>
</evidence>
<feature type="transmembrane region" description="Helical" evidence="7">
    <location>
        <begin position="105"/>
        <end position="135"/>
    </location>
</feature>
<dbReference type="Pfam" id="PF25323">
    <property type="entry name" value="6TM_PilS"/>
    <property type="match status" value="1"/>
</dbReference>
<keyword evidence="10" id="KW-1185">Reference proteome</keyword>
<proteinExistence type="predicted"/>
<dbReference type="Proteomes" id="UP000313645">
    <property type="component" value="Unassembled WGS sequence"/>
</dbReference>
<reference evidence="9 10" key="1">
    <citation type="submission" date="2019-02" db="EMBL/GenBank/DDBJ databases">
        <title>Marinobacter halodurans sp. nov., a marine bacterium isolated from sea tidal flat.</title>
        <authorList>
            <person name="Yoo Y."/>
            <person name="Lee D.W."/>
            <person name="Kim B.S."/>
            <person name="Kim J.-J."/>
        </authorList>
    </citation>
    <scope>NUCLEOTIDE SEQUENCE [LARGE SCALE GENOMIC DNA]</scope>
    <source>
        <strain evidence="9 10">YJ-S3-2</strain>
    </source>
</reference>
<dbReference type="PANTHER" id="PTHR44936">
    <property type="entry name" value="SENSOR PROTEIN CREC"/>
    <property type="match status" value="1"/>
</dbReference>
<sequence length="416" mass="45497">MEWLTQSQTGFRQASRYLLAMRVAIVTMQLVTLAVTQAVAPSFYSTQALLLCLVYGVFATLIWLWFRQRPPRHALTVTATLVVDLVLIGTWLLKTGGYTNPLTPALLLPIAFGILLVPLRHSIVLTGLTITAYAGEILWRSPVLPNETNSHLPDLYLLGMWVAFSLTAGILMLVVGSLARQIREQQAQLSETRESRLRDEQIIALGLSSATVAHRLGTPLNTMTLLVDEMRAEAPQLGDDLDMLEEQLQLCSGHLKQLSTAAMQVRTAQLETLPVQDWLTRLRESATLLWPAGRIRWEQPYPEARVAVDATLDQAVLNLVANALTASPEWVSIGAQVPGPDVVEIVVRDHGKGMDISQQGTPGGDVVKSERGLGVGLFLSNATIQRLGGTLKAFTSDEGTTMIIELPQADKVSRGE</sequence>
<dbReference type="EMBL" id="SJDL01000031">
    <property type="protein sequence ID" value="TBW51313.1"/>
    <property type="molecule type" value="Genomic_DNA"/>
</dbReference>
<dbReference type="SUPFAM" id="SSF55874">
    <property type="entry name" value="ATPase domain of HSP90 chaperone/DNA topoisomerase II/histidine kinase"/>
    <property type="match status" value="1"/>
</dbReference>
<keyword evidence="3" id="KW-0808">Transferase</keyword>
<organism evidence="9 10">
    <name type="scientific">Marinobacter halodurans</name>
    <dbReference type="NCBI Taxonomy" id="2528979"/>
    <lineage>
        <taxon>Bacteria</taxon>
        <taxon>Pseudomonadati</taxon>
        <taxon>Pseudomonadota</taxon>
        <taxon>Gammaproteobacteria</taxon>
        <taxon>Pseudomonadales</taxon>
        <taxon>Marinobacteraceae</taxon>
        <taxon>Marinobacter</taxon>
    </lineage>
</organism>
<dbReference type="SMART" id="SM00387">
    <property type="entry name" value="HATPase_c"/>
    <property type="match status" value="1"/>
</dbReference>
<keyword evidence="5 9" id="KW-0418">Kinase</keyword>
<dbReference type="GO" id="GO:0016301">
    <property type="term" value="F:kinase activity"/>
    <property type="evidence" value="ECO:0007669"/>
    <property type="project" value="UniProtKB-KW"/>
</dbReference>
<dbReference type="PRINTS" id="PR00344">
    <property type="entry name" value="BCTRLSENSOR"/>
</dbReference>
<feature type="transmembrane region" description="Helical" evidence="7">
    <location>
        <begin position="48"/>
        <end position="66"/>
    </location>
</feature>
<dbReference type="InterPro" id="IPR005467">
    <property type="entry name" value="His_kinase_dom"/>
</dbReference>
<dbReference type="PROSITE" id="PS50109">
    <property type="entry name" value="HIS_KIN"/>
    <property type="match status" value="1"/>
</dbReference>
<dbReference type="InterPro" id="IPR003594">
    <property type="entry name" value="HATPase_dom"/>
</dbReference>
<dbReference type="InterPro" id="IPR050980">
    <property type="entry name" value="2C_sensor_his_kinase"/>
</dbReference>
<accession>A0ABY1ZJ67</accession>
<keyword evidence="7" id="KW-0812">Transmembrane</keyword>
<comment type="caution">
    <text evidence="9">The sequence shown here is derived from an EMBL/GenBank/DDBJ whole genome shotgun (WGS) entry which is preliminary data.</text>
</comment>
<evidence type="ECO:0000313" key="10">
    <source>
        <dbReference type="Proteomes" id="UP000313645"/>
    </source>
</evidence>
<evidence type="ECO:0000256" key="6">
    <source>
        <dbReference type="ARBA" id="ARBA00022840"/>
    </source>
</evidence>
<evidence type="ECO:0000259" key="8">
    <source>
        <dbReference type="PROSITE" id="PS50109"/>
    </source>
</evidence>
<dbReference type="Gene3D" id="3.30.565.10">
    <property type="entry name" value="Histidine kinase-like ATPase, C-terminal domain"/>
    <property type="match status" value="1"/>
</dbReference>
<dbReference type="InterPro" id="IPR036890">
    <property type="entry name" value="HATPase_C_sf"/>
</dbReference>
<dbReference type="InterPro" id="IPR004358">
    <property type="entry name" value="Sig_transdc_His_kin-like_C"/>
</dbReference>
<dbReference type="EC" id="2.7.13.3" evidence="2"/>
<evidence type="ECO:0000313" key="9">
    <source>
        <dbReference type="EMBL" id="TBW51313.1"/>
    </source>
</evidence>
<keyword evidence="4" id="KW-0547">Nucleotide-binding</keyword>
<dbReference type="PANTHER" id="PTHR44936:SF10">
    <property type="entry name" value="SENSOR PROTEIN RSTB"/>
    <property type="match status" value="1"/>
</dbReference>
<evidence type="ECO:0000256" key="3">
    <source>
        <dbReference type="ARBA" id="ARBA00022679"/>
    </source>
</evidence>
<evidence type="ECO:0000256" key="5">
    <source>
        <dbReference type="ARBA" id="ARBA00022777"/>
    </source>
</evidence>
<evidence type="ECO:0000256" key="1">
    <source>
        <dbReference type="ARBA" id="ARBA00000085"/>
    </source>
</evidence>
<feature type="transmembrane region" description="Helical" evidence="7">
    <location>
        <begin position="155"/>
        <end position="179"/>
    </location>
</feature>
<keyword evidence="7" id="KW-0472">Membrane</keyword>
<name>A0ABY1ZJ67_9GAMM</name>
<feature type="transmembrane region" description="Helical" evidence="7">
    <location>
        <begin position="17"/>
        <end position="36"/>
    </location>
</feature>
<keyword evidence="7" id="KW-1133">Transmembrane helix</keyword>
<evidence type="ECO:0000256" key="7">
    <source>
        <dbReference type="SAM" id="Phobius"/>
    </source>
</evidence>
<feature type="domain" description="Histidine kinase" evidence="8">
    <location>
        <begin position="211"/>
        <end position="410"/>
    </location>
</feature>
<dbReference type="Pfam" id="PF02518">
    <property type="entry name" value="HATPase_c"/>
    <property type="match status" value="1"/>
</dbReference>